<gene>
    <name evidence="1" type="ORF">DFQ08_1144</name>
</gene>
<organism evidence="1 2">
    <name type="scientific">Winogradskyella arenosi</name>
    <dbReference type="NCBI Taxonomy" id="533325"/>
    <lineage>
        <taxon>Bacteria</taxon>
        <taxon>Pseudomonadati</taxon>
        <taxon>Bacteroidota</taxon>
        <taxon>Flavobacteriia</taxon>
        <taxon>Flavobacteriales</taxon>
        <taxon>Flavobacteriaceae</taxon>
        <taxon>Winogradskyella</taxon>
    </lineage>
</organism>
<keyword evidence="2" id="KW-1185">Reference proteome</keyword>
<proteinExistence type="predicted"/>
<evidence type="ECO:0000313" key="2">
    <source>
        <dbReference type="Proteomes" id="UP000253436"/>
    </source>
</evidence>
<dbReference type="EMBL" id="QPJO01000014">
    <property type="protein sequence ID" value="RCW89723.1"/>
    <property type="molecule type" value="Genomic_DNA"/>
</dbReference>
<dbReference type="RefSeq" id="WP_114311023.1">
    <property type="nucleotide sequence ID" value="NZ_QPJO01000014.1"/>
</dbReference>
<sequence length="89" mass="9735">MISAFQVMVANAESNGAKTLADMDLEAESINHWGSDVENLSKRDCKWYQIGCHLSNIWDWLNTKPGNGGQTNLQMIASILSVVGVILAL</sequence>
<dbReference type="AlphaFoldDB" id="A0A368ZAF3"/>
<accession>A0A368ZAF3</accession>
<dbReference type="Proteomes" id="UP000253436">
    <property type="component" value="Unassembled WGS sequence"/>
</dbReference>
<name>A0A368ZAF3_9FLAO</name>
<evidence type="ECO:0000313" key="1">
    <source>
        <dbReference type="EMBL" id="RCW89723.1"/>
    </source>
</evidence>
<comment type="caution">
    <text evidence="1">The sequence shown here is derived from an EMBL/GenBank/DDBJ whole genome shotgun (WGS) entry which is preliminary data.</text>
</comment>
<reference evidence="1 2" key="1">
    <citation type="submission" date="2018-07" db="EMBL/GenBank/DDBJ databases">
        <title>Genomic Encyclopedia of Type Strains, Phase III (KMG-III): the genomes of soil and plant-associated and newly described type strains.</title>
        <authorList>
            <person name="Whitman W."/>
        </authorList>
    </citation>
    <scope>NUCLEOTIDE SEQUENCE [LARGE SCALE GENOMIC DNA]</scope>
    <source>
        <strain evidence="1 2">CECT 7958</strain>
    </source>
</reference>
<protein>
    <submittedName>
        <fullName evidence="1">Uncharacterized protein</fullName>
    </submittedName>
</protein>